<proteinExistence type="predicted"/>
<dbReference type="PROSITE" id="PS51257">
    <property type="entry name" value="PROKAR_LIPOPROTEIN"/>
    <property type="match status" value="1"/>
</dbReference>
<protein>
    <submittedName>
        <fullName evidence="1">Uncharacterized protein</fullName>
    </submittedName>
</protein>
<organism evidence="1 2">
    <name type="scientific">Colletotrichum zoysiae</name>
    <dbReference type="NCBI Taxonomy" id="1216348"/>
    <lineage>
        <taxon>Eukaryota</taxon>
        <taxon>Fungi</taxon>
        <taxon>Dikarya</taxon>
        <taxon>Ascomycota</taxon>
        <taxon>Pezizomycotina</taxon>
        <taxon>Sordariomycetes</taxon>
        <taxon>Hypocreomycetidae</taxon>
        <taxon>Glomerellales</taxon>
        <taxon>Glomerellaceae</taxon>
        <taxon>Colletotrichum</taxon>
        <taxon>Colletotrichum graminicola species complex</taxon>
    </lineage>
</organism>
<dbReference type="AlphaFoldDB" id="A0AAD9HFC1"/>
<keyword evidence="2" id="KW-1185">Reference proteome</keyword>
<reference evidence="1" key="1">
    <citation type="submission" date="2021-06" db="EMBL/GenBank/DDBJ databases">
        <title>Comparative genomics, transcriptomics and evolutionary studies reveal genomic signatures of adaptation to plant cell wall in hemibiotrophic fungi.</title>
        <authorList>
            <consortium name="DOE Joint Genome Institute"/>
            <person name="Baroncelli R."/>
            <person name="Diaz J.F."/>
            <person name="Benocci T."/>
            <person name="Peng M."/>
            <person name="Battaglia E."/>
            <person name="Haridas S."/>
            <person name="Andreopoulos W."/>
            <person name="Labutti K."/>
            <person name="Pangilinan J."/>
            <person name="Floch G.L."/>
            <person name="Makela M.R."/>
            <person name="Henrissat B."/>
            <person name="Grigoriev I.V."/>
            <person name="Crouch J.A."/>
            <person name="De Vries R.P."/>
            <person name="Sukno S.A."/>
            <person name="Thon M.R."/>
        </authorList>
    </citation>
    <scope>NUCLEOTIDE SEQUENCE</scope>
    <source>
        <strain evidence="1">MAFF235873</strain>
    </source>
</reference>
<name>A0AAD9HFC1_9PEZI</name>
<sequence length="74" mass="8267">MRERICRHPPSSSASTSCLLFSCRLPGEVFTGALNGKHQNGECRWPKGIWIADRGHLCAPRCPLSEALEVRFEV</sequence>
<evidence type="ECO:0000313" key="2">
    <source>
        <dbReference type="Proteomes" id="UP001232148"/>
    </source>
</evidence>
<dbReference type="Proteomes" id="UP001232148">
    <property type="component" value="Unassembled WGS sequence"/>
</dbReference>
<dbReference type="EMBL" id="MU842904">
    <property type="protein sequence ID" value="KAK2026932.1"/>
    <property type="molecule type" value="Genomic_DNA"/>
</dbReference>
<evidence type="ECO:0000313" key="1">
    <source>
        <dbReference type="EMBL" id="KAK2026932.1"/>
    </source>
</evidence>
<gene>
    <name evidence="1" type="ORF">LX32DRAFT_459221</name>
</gene>
<comment type="caution">
    <text evidence="1">The sequence shown here is derived from an EMBL/GenBank/DDBJ whole genome shotgun (WGS) entry which is preliminary data.</text>
</comment>
<accession>A0AAD9HFC1</accession>